<sequence length="59" mass="6593">MRVWSTTPATDYDAVNPGTVMVGFEYTVPADSKETFEVLLVPEKPIDSAGFLNKTLQEW</sequence>
<gene>
    <name evidence="1" type="ORF">SDC9_104582</name>
</gene>
<accession>A0A645AXD6</accession>
<dbReference type="AlphaFoldDB" id="A0A645AXD6"/>
<comment type="caution">
    <text evidence="1">The sequence shown here is derived from an EMBL/GenBank/DDBJ whole genome shotgun (WGS) entry which is preliminary data.</text>
</comment>
<name>A0A645AXD6_9ZZZZ</name>
<proteinExistence type="predicted"/>
<reference evidence="1" key="1">
    <citation type="submission" date="2019-08" db="EMBL/GenBank/DDBJ databases">
        <authorList>
            <person name="Kucharzyk K."/>
            <person name="Murdoch R.W."/>
            <person name="Higgins S."/>
            <person name="Loffler F."/>
        </authorList>
    </citation>
    <scope>NUCLEOTIDE SEQUENCE</scope>
</reference>
<organism evidence="1">
    <name type="scientific">bioreactor metagenome</name>
    <dbReference type="NCBI Taxonomy" id="1076179"/>
    <lineage>
        <taxon>unclassified sequences</taxon>
        <taxon>metagenomes</taxon>
        <taxon>ecological metagenomes</taxon>
    </lineage>
</organism>
<dbReference type="EMBL" id="VSSQ01016429">
    <property type="protein sequence ID" value="MPM57759.1"/>
    <property type="molecule type" value="Genomic_DNA"/>
</dbReference>
<evidence type="ECO:0000313" key="1">
    <source>
        <dbReference type="EMBL" id="MPM57759.1"/>
    </source>
</evidence>
<protein>
    <submittedName>
        <fullName evidence="1">Uncharacterized protein</fullName>
    </submittedName>
</protein>